<feature type="domain" description="DUF3298" evidence="1">
    <location>
        <begin position="161"/>
        <end position="234"/>
    </location>
</feature>
<accession>A0ABT5XV11</accession>
<dbReference type="RefSeq" id="WP_275614295.1">
    <property type="nucleotide sequence ID" value="NZ_JARFVB010000001.1"/>
</dbReference>
<feature type="domain" description="Deacetylase PdaC" evidence="2">
    <location>
        <begin position="37"/>
        <end position="136"/>
    </location>
</feature>
<dbReference type="InterPro" id="IPR025303">
    <property type="entry name" value="PdaC"/>
</dbReference>
<dbReference type="Gene3D" id="3.30.565.40">
    <property type="entry name" value="Fervidobacterium nodosum Rt17-B1 like"/>
    <property type="match status" value="1"/>
</dbReference>
<evidence type="ECO:0000313" key="4">
    <source>
        <dbReference type="Proteomes" id="UP001221366"/>
    </source>
</evidence>
<dbReference type="Gene3D" id="3.90.640.20">
    <property type="entry name" value="Heat-shock cognate protein, ATPase"/>
    <property type="match status" value="1"/>
</dbReference>
<dbReference type="Proteomes" id="UP001221366">
    <property type="component" value="Unassembled WGS sequence"/>
</dbReference>
<dbReference type="PROSITE" id="PS51257">
    <property type="entry name" value="PROKAR_LIPOPROTEIN"/>
    <property type="match status" value="1"/>
</dbReference>
<protein>
    <submittedName>
        <fullName evidence="3">DUF3298 and DUF4163 domain-containing protein</fullName>
    </submittedName>
</protein>
<dbReference type="Pfam" id="PF11738">
    <property type="entry name" value="DUF3298"/>
    <property type="match status" value="1"/>
</dbReference>
<evidence type="ECO:0000313" key="3">
    <source>
        <dbReference type="EMBL" id="MDF0715027.1"/>
    </source>
</evidence>
<comment type="caution">
    <text evidence="3">The sequence shown here is derived from an EMBL/GenBank/DDBJ whole genome shotgun (WGS) entry which is preliminary data.</text>
</comment>
<gene>
    <name evidence="3" type="ORF">PY092_02605</name>
</gene>
<dbReference type="Pfam" id="PF13739">
    <property type="entry name" value="PdaC"/>
    <property type="match status" value="1"/>
</dbReference>
<evidence type="ECO:0000259" key="1">
    <source>
        <dbReference type="Pfam" id="PF11738"/>
    </source>
</evidence>
<reference evidence="3 4" key="1">
    <citation type="submission" date="2023-03" db="EMBL/GenBank/DDBJ databases">
        <title>Muricauda XX sp. nov. and Muricauda XXX sp. nov., two novel species isolated from Okinawa Trough.</title>
        <authorList>
            <person name="Cao W."/>
            <person name="Deng X."/>
        </authorList>
    </citation>
    <scope>NUCLEOTIDE SEQUENCE [LARGE SCALE GENOMIC DNA]</scope>
    <source>
        <strain evidence="3 4">334s03</strain>
    </source>
</reference>
<sequence length="246" mass="28119">MKRYLASILFSVFLLGCETENKLTFEPVQLQGEICEDCPRIDINIPNALDSSPISEAINRSLREEIISILSFTEDENIDSAEKALQSFTESYKEVIAKFPDEVKWEAEIDGKVIYEDGNIITILMNSYSFTGGAHGYASTSYLNFDKKQGTELDNWDLFDDLEGFEEYAEAKFREQEKIPQDANINDTGFMFESDSFHLPNNIGYTTEGLKLVYNQYEVASYADGPIELILPYQEINPYLKRKVKI</sequence>
<keyword evidence="4" id="KW-1185">Reference proteome</keyword>
<dbReference type="InterPro" id="IPR021729">
    <property type="entry name" value="DUF3298"/>
</dbReference>
<evidence type="ECO:0000259" key="2">
    <source>
        <dbReference type="Pfam" id="PF13739"/>
    </source>
</evidence>
<dbReference type="InterPro" id="IPR037126">
    <property type="entry name" value="PdaC/RsiV-like_sf"/>
</dbReference>
<proteinExistence type="predicted"/>
<dbReference type="EMBL" id="JARFVB010000001">
    <property type="protein sequence ID" value="MDF0715027.1"/>
    <property type="molecule type" value="Genomic_DNA"/>
</dbReference>
<organism evidence="3 4">
    <name type="scientific">Flagellimonas yonaguniensis</name>
    <dbReference type="NCBI Taxonomy" id="3031325"/>
    <lineage>
        <taxon>Bacteria</taxon>
        <taxon>Pseudomonadati</taxon>
        <taxon>Bacteroidota</taxon>
        <taxon>Flavobacteriia</taxon>
        <taxon>Flavobacteriales</taxon>
        <taxon>Flavobacteriaceae</taxon>
        <taxon>Flagellimonas</taxon>
    </lineage>
</organism>
<name>A0ABT5XV11_9FLAO</name>